<dbReference type="EMBL" id="GEDG01011348">
    <property type="protein sequence ID" value="JAP27268.1"/>
    <property type="molecule type" value="Transcribed_RNA"/>
</dbReference>
<organism evidence="1">
    <name type="scientific">Solanum chacoense</name>
    <name type="common">Chaco potato</name>
    <dbReference type="NCBI Taxonomy" id="4108"/>
    <lineage>
        <taxon>Eukaryota</taxon>
        <taxon>Viridiplantae</taxon>
        <taxon>Streptophyta</taxon>
        <taxon>Embryophyta</taxon>
        <taxon>Tracheophyta</taxon>
        <taxon>Spermatophyta</taxon>
        <taxon>Magnoliopsida</taxon>
        <taxon>eudicotyledons</taxon>
        <taxon>Gunneridae</taxon>
        <taxon>Pentapetalae</taxon>
        <taxon>asterids</taxon>
        <taxon>lamiids</taxon>
        <taxon>Solanales</taxon>
        <taxon>Solanaceae</taxon>
        <taxon>Solanoideae</taxon>
        <taxon>Solaneae</taxon>
        <taxon>Solanum</taxon>
    </lineage>
</organism>
<accession>A0A0V0I3V6</accession>
<name>A0A0V0I3V6_SOLCH</name>
<dbReference type="AlphaFoldDB" id="A0A0V0I3V6"/>
<sequence>MMKNRTSQNHNLKIIVDETADLVGNAKLATMRSGPILYSRLYQLPSGIKGPYLLDKMQLPSIRIRYDKANFFVS</sequence>
<reference evidence="1" key="1">
    <citation type="submission" date="2015-12" db="EMBL/GenBank/DDBJ databases">
        <title>Gene expression during late stages of embryo sac development: a critical building block for successful pollen-pistil interactions.</title>
        <authorList>
            <person name="Liu Y."/>
            <person name="Joly V."/>
            <person name="Sabar M."/>
            <person name="Matton D.P."/>
        </authorList>
    </citation>
    <scope>NUCLEOTIDE SEQUENCE</scope>
</reference>
<protein>
    <submittedName>
        <fullName evidence="1">Putative ovule protein</fullName>
    </submittedName>
</protein>
<proteinExistence type="predicted"/>
<evidence type="ECO:0000313" key="1">
    <source>
        <dbReference type="EMBL" id="JAP27268.1"/>
    </source>
</evidence>